<gene>
    <name evidence="2" type="ORF">DMAD_07430</name>
</gene>
<dbReference type="AlphaFoldDB" id="A0AAU9FVW3"/>
<proteinExistence type="predicted"/>
<evidence type="ECO:0000256" key="1">
    <source>
        <dbReference type="SAM" id="MobiDB-lite"/>
    </source>
</evidence>
<dbReference type="Proteomes" id="UP001500889">
    <property type="component" value="Chromosome J"/>
</dbReference>
<sequence length="71" mass="8366">MFVQRFVNISGRQPGRQQEQQQQQQQQQRWRHQFLIPFFSNLKISAPTAAPNSIRKMQQQQPQPHPLLATG</sequence>
<feature type="region of interest" description="Disordered" evidence="1">
    <location>
        <begin position="1"/>
        <end position="30"/>
    </location>
</feature>
<keyword evidence="3" id="KW-1185">Reference proteome</keyword>
<organism evidence="2 3">
    <name type="scientific">Drosophila madeirensis</name>
    <name type="common">Fruit fly</name>
    <dbReference type="NCBI Taxonomy" id="30013"/>
    <lineage>
        <taxon>Eukaryota</taxon>
        <taxon>Metazoa</taxon>
        <taxon>Ecdysozoa</taxon>
        <taxon>Arthropoda</taxon>
        <taxon>Hexapoda</taxon>
        <taxon>Insecta</taxon>
        <taxon>Pterygota</taxon>
        <taxon>Neoptera</taxon>
        <taxon>Endopterygota</taxon>
        <taxon>Diptera</taxon>
        <taxon>Brachycera</taxon>
        <taxon>Muscomorpha</taxon>
        <taxon>Ephydroidea</taxon>
        <taxon>Drosophilidae</taxon>
        <taxon>Drosophila</taxon>
        <taxon>Sophophora</taxon>
    </lineage>
</organism>
<name>A0AAU9FVW3_DROMD</name>
<feature type="region of interest" description="Disordered" evidence="1">
    <location>
        <begin position="46"/>
        <end position="71"/>
    </location>
</feature>
<evidence type="ECO:0000313" key="2">
    <source>
        <dbReference type="EMBL" id="BFF99554.1"/>
    </source>
</evidence>
<accession>A0AAU9FVW3</accession>
<feature type="compositionally biased region" description="Low complexity" evidence="1">
    <location>
        <begin position="12"/>
        <end position="28"/>
    </location>
</feature>
<protein>
    <submittedName>
        <fullName evidence="2">Uncharacterized protein</fullName>
    </submittedName>
</protein>
<evidence type="ECO:0000313" key="3">
    <source>
        <dbReference type="Proteomes" id="UP001500889"/>
    </source>
</evidence>
<dbReference type="EMBL" id="AP029265">
    <property type="protein sequence ID" value="BFF99554.1"/>
    <property type="molecule type" value="Genomic_DNA"/>
</dbReference>
<reference evidence="2 3" key="1">
    <citation type="submission" date="2024-02" db="EMBL/GenBank/DDBJ databases">
        <title>A chromosome-level genome assembly of Drosophila madeirensis, a fruit fly species endemic to Madeira island.</title>
        <authorList>
            <person name="Tomihara K."/>
            <person name="Llopart A."/>
            <person name="Yamamoto D."/>
        </authorList>
    </citation>
    <scope>NUCLEOTIDE SEQUENCE [LARGE SCALE GENOMIC DNA]</scope>
    <source>
        <strain evidence="2 3">RF1</strain>
    </source>
</reference>